<sequence>MASRAMDTAIERAAQNGSCTVSIRNTNHMGILSFYALKAVKRNMIATVMCNTPPFVAAFGGAAPVIGTNPVCWALPGPEFPIVMDMAISPARGASVLRGSTE</sequence>
<protein>
    <submittedName>
        <fullName evidence="3">Malate/lactate dehydrogenase</fullName>
    </submittedName>
</protein>
<keyword evidence="2" id="KW-0560">Oxidoreductase</keyword>
<dbReference type="InterPro" id="IPR036111">
    <property type="entry name" value="Mal/L-sulfo/L-lacto_DH-like_sf"/>
</dbReference>
<dbReference type="InterPro" id="IPR043143">
    <property type="entry name" value="Mal/L-sulf/L-lact_DH-like_NADP"/>
</dbReference>
<dbReference type="EMBL" id="FLUQ01000002">
    <property type="protein sequence ID" value="SBW06547.1"/>
    <property type="molecule type" value="Genomic_DNA"/>
</dbReference>
<dbReference type="Pfam" id="PF02615">
    <property type="entry name" value="Ldh_2"/>
    <property type="match status" value="1"/>
</dbReference>
<dbReference type="GO" id="GO:0016491">
    <property type="term" value="F:oxidoreductase activity"/>
    <property type="evidence" value="ECO:0007669"/>
    <property type="project" value="UniProtKB-KW"/>
</dbReference>
<organism evidence="3">
    <name type="scientific">uncultured delta proteobacterium</name>
    <dbReference type="NCBI Taxonomy" id="34034"/>
    <lineage>
        <taxon>Bacteria</taxon>
        <taxon>Deltaproteobacteria</taxon>
        <taxon>environmental samples</taxon>
    </lineage>
</organism>
<dbReference type="AlphaFoldDB" id="A0A212K4L0"/>
<accession>A0A212K4L0</accession>
<dbReference type="SUPFAM" id="SSF89733">
    <property type="entry name" value="L-sulfolactate dehydrogenase-like"/>
    <property type="match status" value="1"/>
</dbReference>
<evidence type="ECO:0000313" key="3">
    <source>
        <dbReference type="EMBL" id="SBW06547.1"/>
    </source>
</evidence>
<name>A0A212K4L0_9DELT</name>
<dbReference type="PANTHER" id="PTHR11091">
    <property type="entry name" value="OXIDOREDUCTASE-RELATED"/>
    <property type="match status" value="1"/>
</dbReference>
<comment type="similarity">
    <text evidence="1">Belongs to the LDH2/MDH2 oxidoreductase family.</text>
</comment>
<gene>
    <name evidence="3" type="ORF">KL86DPRO_20679</name>
</gene>
<reference evidence="3" key="1">
    <citation type="submission" date="2016-04" db="EMBL/GenBank/DDBJ databases">
        <authorList>
            <person name="Evans L.H."/>
            <person name="Alamgir A."/>
            <person name="Owens N."/>
            <person name="Weber N.D."/>
            <person name="Virtaneva K."/>
            <person name="Barbian K."/>
            <person name="Babar A."/>
            <person name="Rosenke K."/>
        </authorList>
    </citation>
    <scope>NUCLEOTIDE SEQUENCE</scope>
    <source>
        <strain evidence="3">86</strain>
    </source>
</reference>
<dbReference type="InterPro" id="IPR003767">
    <property type="entry name" value="Malate/L-lactate_DH-like"/>
</dbReference>
<dbReference type="PANTHER" id="PTHR11091:SF0">
    <property type="entry name" value="MALATE DEHYDROGENASE"/>
    <property type="match status" value="1"/>
</dbReference>
<proteinExistence type="inferred from homology"/>
<evidence type="ECO:0000256" key="2">
    <source>
        <dbReference type="ARBA" id="ARBA00023002"/>
    </source>
</evidence>
<evidence type="ECO:0000256" key="1">
    <source>
        <dbReference type="ARBA" id="ARBA00006056"/>
    </source>
</evidence>
<dbReference type="Gene3D" id="3.30.1370.60">
    <property type="entry name" value="Hypothetical oxidoreductase yiak, domain 2"/>
    <property type="match status" value="1"/>
</dbReference>